<comment type="similarity">
    <text evidence="1">Belongs to the RpoE family.</text>
</comment>
<evidence type="ECO:0000313" key="9">
    <source>
        <dbReference type="EMBL" id="GAA5414948.1"/>
    </source>
</evidence>
<gene>
    <name evidence="9" type="primary">rpoE</name>
    <name evidence="9" type="ORF">UREOM_6590</name>
</gene>
<dbReference type="InterPro" id="IPR038087">
    <property type="entry name" value="RNAP_delta_N_dom_sf"/>
</dbReference>
<evidence type="ECO:0000256" key="4">
    <source>
        <dbReference type="ARBA" id="ARBA00022695"/>
    </source>
</evidence>
<dbReference type="InterPro" id="IPR029757">
    <property type="entry name" value="RpoE"/>
</dbReference>
<comment type="caution">
    <text evidence="9">The sequence shown here is derived from an EMBL/GenBank/DDBJ whole genome shotgun (WGS) entry which is preliminary data.</text>
</comment>
<dbReference type="Proteomes" id="UP001449582">
    <property type="component" value="Unassembled WGS sequence"/>
</dbReference>
<feature type="compositionally biased region" description="Basic and acidic residues" evidence="7">
    <location>
        <begin position="149"/>
        <end position="162"/>
    </location>
</feature>
<dbReference type="GO" id="GO:0000428">
    <property type="term" value="C:DNA-directed RNA polymerase complex"/>
    <property type="evidence" value="ECO:0007669"/>
    <property type="project" value="UniProtKB-KW"/>
</dbReference>
<dbReference type="RefSeq" id="WP_353290107.1">
    <property type="nucleotide sequence ID" value="NZ_BAABQM010000005.1"/>
</dbReference>
<evidence type="ECO:0000256" key="7">
    <source>
        <dbReference type="SAM" id="MobiDB-lite"/>
    </source>
</evidence>
<keyword evidence="10" id="KW-1185">Reference proteome</keyword>
<name>A0ABP9U6I7_9BACT</name>
<feature type="compositionally biased region" description="Acidic residues" evidence="7">
    <location>
        <begin position="101"/>
        <end position="110"/>
    </location>
</feature>
<reference evidence="9" key="1">
    <citation type="submission" date="2024-02" db="EMBL/GenBank/DDBJ databases">
        <title>Draft genome sequence of new strains in genus Ureaplasma.</title>
        <authorList>
            <person name="Nakajima Y."/>
            <person name="Segawa T."/>
        </authorList>
    </citation>
    <scope>NUCLEOTIDE SEQUENCE [LARGE SCALE GENOMIC DNA]</scope>
    <source>
        <strain evidence="9">OM1</strain>
    </source>
</reference>
<dbReference type="NCBIfam" id="TIGR04567">
    <property type="entry name" value="RNAP_delt_lowGC"/>
    <property type="match status" value="1"/>
</dbReference>
<feature type="region of interest" description="Disordered" evidence="7">
    <location>
        <begin position="97"/>
        <end position="168"/>
    </location>
</feature>
<dbReference type="PROSITE" id="PS51913">
    <property type="entry name" value="HTH_HARE"/>
    <property type="match status" value="1"/>
</dbReference>
<dbReference type="Gene3D" id="1.10.10.1250">
    <property type="entry name" value="RNA polymerase, subunit delta, N-terminal domain"/>
    <property type="match status" value="1"/>
</dbReference>
<evidence type="ECO:0000259" key="8">
    <source>
        <dbReference type="PROSITE" id="PS51913"/>
    </source>
</evidence>
<dbReference type="EMBL" id="BAABQM010000005">
    <property type="protein sequence ID" value="GAA5414948.1"/>
    <property type="molecule type" value="Genomic_DNA"/>
</dbReference>
<keyword evidence="5" id="KW-0804">Transcription</keyword>
<accession>A0ABP9U6I7</accession>
<keyword evidence="3" id="KW-0808">Transferase</keyword>
<dbReference type="InterPro" id="IPR007759">
    <property type="entry name" value="Asxl_HARE-HTH"/>
</dbReference>
<protein>
    <recommendedName>
        <fullName evidence="6">RNAP delta factor</fullName>
    </recommendedName>
</protein>
<evidence type="ECO:0000256" key="1">
    <source>
        <dbReference type="ARBA" id="ARBA00009828"/>
    </source>
</evidence>
<feature type="domain" description="HTH HARE-type" evidence="8">
    <location>
        <begin position="4"/>
        <end position="79"/>
    </location>
</feature>
<keyword evidence="4" id="KW-0548">Nucleotidyltransferase</keyword>
<proteinExistence type="inferred from homology"/>
<evidence type="ECO:0000256" key="3">
    <source>
        <dbReference type="ARBA" id="ARBA00022679"/>
    </source>
</evidence>
<evidence type="ECO:0000313" key="10">
    <source>
        <dbReference type="Proteomes" id="UP001449582"/>
    </source>
</evidence>
<feature type="compositionally biased region" description="Acidic residues" evidence="7">
    <location>
        <begin position="134"/>
        <end position="148"/>
    </location>
</feature>
<sequence length="168" mass="20008">MLSRDLIDIAYECVESYFTKHKIKNDETITFEKIVELTCKAAGISQKDFEAMVGSFYADLMQDGRFVFLGENKWNLKDRITMKEYKKNLNTLYEYEKTVSEEEYDDDSLPEDMKDEKEEVYEEDENEISRDSIDEASEEDEEMDDDENEVVRRTIENTKNREDEDDDF</sequence>
<keyword evidence="2 9" id="KW-0240">DNA-directed RNA polymerase</keyword>
<evidence type="ECO:0000256" key="5">
    <source>
        <dbReference type="ARBA" id="ARBA00023163"/>
    </source>
</evidence>
<organism evidence="9 10">
    <name type="scientific">Ureaplasma ceti</name>
    <dbReference type="NCBI Taxonomy" id="3119530"/>
    <lineage>
        <taxon>Bacteria</taxon>
        <taxon>Bacillati</taxon>
        <taxon>Mycoplasmatota</taxon>
        <taxon>Mycoplasmoidales</taxon>
        <taxon>Mycoplasmoidaceae</taxon>
        <taxon>Ureaplasma</taxon>
    </lineage>
</organism>
<evidence type="ECO:0000256" key="6">
    <source>
        <dbReference type="ARBA" id="ARBA00031937"/>
    </source>
</evidence>
<evidence type="ECO:0000256" key="2">
    <source>
        <dbReference type="ARBA" id="ARBA00022478"/>
    </source>
</evidence>